<evidence type="ECO:0000313" key="2">
    <source>
        <dbReference type="EMBL" id="CAA7025065.1"/>
    </source>
</evidence>
<dbReference type="Pfam" id="PF13976">
    <property type="entry name" value="gag_pre-integrs"/>
    <property type="match status" value="1"/>
</dbReference>
<gene>
    <name evidence="2" type="ORF">MERR_LOCUS12300</name>
</gene>
<sequence length="399" mass="45698">MLNSGTKDLDKILSWAELGRVTLVWVIVEEKPVEDKVCEEALLSLNLRNHGVLVIVVTTRVKESNVILVVELWEESKGKELFLTTSLPNLKCLLVKGLTANLDKRIRSENNCYMWVQSDVYLRAENGNPVLWHEKLRHLNARSLSKMASQEIVEYVPKMKHGEKTVSETCSKGKQIRSDHGVSMIPKFFDQNGVSKTKPCKIISITEGKEDDHESLEEKSKEIVPFWVCKNHSPQHVKGRLGERKKTSGNPLNLKEMVMFSRFVSAVESKSFRDFLENCFWIFSVQEEFEDDNSVSQRTFAKNLVQQFMMCSNKSSKTHMSATMKQNCVFISISDASFIELGSFWIQLLWRRQMGSKYGMTSDLLLAKCDNQDAIDISGTFVHHSRTKSIDTRHLLIKN</sequence>
<keyword evidence="3" id="KW-1185">Reference proteome</keyword>
<name>A0A6D2I9Z4_9BRAS</name>
<dbReference type="InterPro" id="IPR025724">
    <property type="entry name" value="GAG-pre-integrase_dom"/>
</dbReference>
<accession>A0A6D2I9Z4</accession>
<dbReference type="OrthoDB" id="1304528at2759"/>
<dbReference type="EMBL" id="CACVBM020000976">
    <property type="protein sequence ID" value="CAA7025065.1"/>
    <property type="molecule type" value="Genomic_DNA"/>
</dbReference>
<proteinExistence type="predicted"/>
<dbReference type="Proteomes" id="UP000467841">
    <property type="component" value="Unassembled WGS sequence"/>
</dbReference>
<protein>
    <recommendedName>
        <fullName evidence="1">GAG-pre-integrase domain-containing protein</fullName>
    </recommendedName>
</protein>
<organism evidence="2 3">
    <name type="scientific">Microthlaspi erraticum</name>
    <dbReference type="NCBI Taxonomy" id="1685480"/>
    <lineage>
        <taxon>Eukaryota</taxon>
        <taxon>Viridiplantae</taxon>
        <taxon>Streptophyta</taxon>
        <taxon>Embryophyta</taxon>
        <taxon>Tracheophyta</taxon>
        <taxon>Spermatophyta</taxon>
        <taxon>Magnoliopsida</taxon>
        <taxon>eudicotyledons</taxon>
        <taxon>Gunneridae</taxon>
        <taxon>Pentapetalae</taxon>
        <taxon>rosids</taxon>
        <taxon>malvids</taxon>
        <taxon>Brassicales</taxon>
        <taxon>Brassicaceae</taxon>
        <taxon>Coluteocarpeae</taxon>
        <taxon>Microthlaspi</taxon>
    </lineage>
</organism>
<evidence type="ECO:0000313" key="3">
    <source>
        <dbReference type="Proteomes" id="UP000467841"/>
    </source>
</evidence>
<evidence type="ECO:0000259" key="1">
    <source>
        <dbReference type="Pfam" id="PF13976"/>
    </source>
</evidence>
<feature type="domain" description="GAG-pre-integrase" evidence="1">
    <location>
        <begin position="117"/>
        <end position="175"/>
    </location>
</feature>
<dbReference type="AlphaFoldDB" id="A0A6D2I9Z4"/>
<comment type="caution">
    <text evidence="2">The sequence shown here is derived from an EMBL/GenBank/DDBJ whole genome shotgun (WGS) entry which is preliminary data.</text>
</comment>
<reference evidence="2" key="1">
    <citation type="submission" date="2020-01" db="EMBL/GenBank/DDBJ databases">
        <authorList>
            <person name="Mishra B."/>
        </authorList>
    </citation>
    <scope>NUCLEOTIDE SEQUENCE [LARGE SCALE GENOMIC DNA]</scope>
</reference>